<comment type="caution">
    <text evidence="2">The sequence shown here is derived from an EMBL/GenBank/DDBJ whole genome shotgun (WGS) entry which is preliminary data.</text>
</comment>
<dbReference type="EMBL" id="JBHFEH010000117">
    <property type="protein sequence ID" value="KAL2046505.1"/>
    <property type="molecule type" value="Genomic_DNA"/>
</dbReference>
<sequence length="179" mass="20358">MVQRVNNILYHFDMDDFHYSIIEELATEEAVTAKGCQVISITVRKGPKPKPSARCYPDDPNPDDSDRPSMIISHVNNLSDHEYYAFKNWWESSPIPDDDDFLDSIDQVIRLEDGHIISALGPLIMLESRSLVSVAQMADVVMDVRHLLSSLIAISEISHIHKLDLLHLELSQEPNLEPR</sequence>
<evidence type="ECO:0000313" key="2">
    <source>
        <dbReference type="EMBL" id="KAL2046505.1"/>
    </source>
</evidence>
<dbReference type="Proteomes" id="UP001590951">
    <property type="component" value="Unassembled WGS sequence"/>
</dbReference>
<protein>
    <submittedName>
        <fullName evidence="2">Uncharacterized protein</fullName>
    </submittedName>
</protein>
<evidence type="ECO:0000313" key="3">
    <source>
        <dbReference type="Proteomes" id="UP001590951"/>
    </source>
</evidence>
<gene>
    <name evidence="2" type="ORF">ABVK25_011786</name>
</gene>
<proteinExistence type="predicted"/>
<feature type="region of interest" description="Disordered" evidence="1">
    <location>
        <begin position="46"/>
        <end position="68"/>
    </location>
</feature>
<keyword evidence="3" id="KW-1185">Reference proteome</keyword>
<name>A0ABR4AL70_9LECA</name>
<organism evidence="2 3">
    <name type="scientific">Lepraria finkii</name>
    <dbReference type="NCBI Taxonomy" id="1340010"/>
    <lineage>
        <taxon>Eukaryota</taxon>
        <taxon>Fungi</taxon>
        <taxon>Dikarya</taxon>
        <taxon>Ascomycota</taxon>
        <taxon>Pezizomycotina</taxon>
        <taxon>Lecanoromycetes</taxon>
        <taxon>OSLEUM clade</taxon>
        <taxon>Lecanoromycetidae</taxon>
        <taxon>Lecanorales</taxon>
        <taxon>Lecanorineae</taxon>
        <taxon>Stereocaulaceae</taxon>
        <taxon>Lepraria</taxon>
    </lineage>
</organism>
<evidence type="ECO:0000256" key="1">
    <source>
        <dbReference type="SAM" id="MobiDB-lite"/>
    </source>
</evidence>
<accession>A0ABR4AL70</accession>
<reference evidence="2 3" key="1">
    <citation type="submission" date="2024-09" db="EMBL/GenBank/DDBJ databases">
        <title>Rethinking Asexuality: The Enigmatic Case of Functional Sexual Genes in Lepraria (Stereocaulaceae).</title>
        <authorList>
            <person name="Doellman M."/>
            <person name="Sun Y."/>
            <person name="Barcenas-Pena A."/>
            <person name="Lumbsch H.T."/>
            <person name="Grewe F."/>
        </authorList>
    </citation>
    <scope>NUCLEOTIDE SEQUENCE [LARGE SCALE GENOMIC DNA]</scope>
    <source>
        <strain evidence="2 3">Grewe 0041</strain>
    </source>
</reference>